<dbReference type="InterPro" id="IPR012338">
    <property type="entry name" value="Beta-lactam/transpept-like"/>
</dbReference>
<protein>
    <recommendedName>
        <fullName evidence="5">Penicillin-binding protein 1A</fullName>
        <ecNumber evidence="21">2.4.99.28</ecNumber>
        <ecNumber evidence="4">3.4.16.4</ecNumber>
    </recommendedName>
</protein>
<dbReference type="Gene3D" id="1.10.3810.10">
    <property type="entry name" value="Biosynthetic peptidoglycan transglycosylase-like"/>
    <property type="match status" value="1"/>
</dbReference>
<dbReference type="GO" id="GO:0046677">
    <property type="term" value="P:response to antibiotic"/>
    <property type="evidence" value="ECO:0007669"/>
    <property type="project" value="UniProtKB-KW"/>
</dbReference>
<keyword evidence="12" id="KW-0133">Cell shape</keyword>
<evidence type="ECO:0000256" key="20">
    <source>
        <dbReference type="ARBA" id="ARBA00034000"/>
    </source>
</evidence>
<dbReference type="GO" id="GO:0071555">
    <property type="term" value="P:cell wall organization"/>
    <property type="evidence" value="ECO:0007669"/>
    <property type="project" value="UniProtKB-KW"/>
</dbReference>
<evidence type="ECO:0000256" key="2">
    <source>
        <dbReference type="ARBA" id="ARBA00004401"/>
    </source>
</evidence>
<evidence type="ECO:0000256" key="5">
    <source>
        <dbReference type="ARBA" id="ARBA00018638"/>
    </source>
</evidence>
<evidence type="ECO:0000256" key="16">
    <source>
        <dbReference type="ARBA" id="ARBA00023136"/>
    </source>
</evidence>
<evidence type="ECO:0000256" key="13">
    <source>
        <dbReference type="ARBA" id="ARBA00022968"/>
    </source>
</evidence>
<comment type="pathway">
    <text evidence="3">Cell wall biogenesis; peptidoglycan biosynthesis.</text>
</comment>
<dbReference type="Proteomes" id="UP000187651">
    <property type="component" value="Unassembled WGS sequence"/>
</dbReference>
<keyword evidence="17" id="KW-0046">Antibiotic resistance</keyword>
<evidence type="ECO:0000256" key="23">
    <source>
        <dbReference type="SAM" id="MobiDB-lite"/>
    </source>
</evidence>
<dbReference type="PANTHER" id="PTHR32282:SF33">
    <property type="entry name" value="PEPTIDOGLYCAN GLYCOSYLTRANSFERASE"/>
    <property type="match status" value="1"/>
</dbReference>
<keyword evidence="28" id="KW-1185">Reference proteome</keyword>
<keyword evidence="14" id="KW-0573">Peptidoglycan synthesis</keyword>
<organism evidence="27 28">
    <name type="scientific">Lachnospira pectinoschiza</name>
    <dbReference type="NCBI Taxonomy" id="28052"/>
    <lineage>
        <taxon>Bacteria</taxon>
        <taxon>Bacillati</taxon>
        <taxon>Bacillota</taxon>
        <taxon>Clostridia</taxon>
        <taxon>Lachnospirales</taxon>
        <taxon>Lachnospiraceae</taxon>
        <taxon>Lachnospira</taxon>
    </lineage>
</organism>
<dbReference type="EC" id="2.4.99.28" evidence="21"/>
<keyword evidence="9" id="KW-0808">Transferase</keyword>
<dbReference type="EMBL" id="FNHZ01000004">
    <property type="protein sequence ID" value="SDN00049.1"/>
    <property type="molecule type" value="Genomic_DNA"/>
</dbReference>
<dbReference type="InterPro" id="IPR001264">
    <property type="entry name" value="Glyco_trans_51"/>
</dbReference>
<feature type="compositionally biased region" description="Polar residues" evidence="23">
    <location>
        <begin position="682"/>
        <end position="701"/>
    </location>
</feature>
<dbReference type="GO" id="GO:0009002">
    <property type="term" value="F:serine-type D-Ala-D-Ala carboxypeptidase activity"/>
    <property type="evidence" value="ECO:0007669"/>
    <property type="project" value="UniProtKB-EC"/>
</dbReference>
<dbReference type="InterPro" id="IPR023346">
    <property type="entry name" value="Lysozyme-like_dom_sf"/>
</dbReference>
<dbReference type="UniPathway" id="UPA00219"/>
<evidence type="ECO:0000256" key="4">
    <source>
        <dbReference type="ARBA" id="ARBA00012448"/>
    </source>
</evidence>
<evidence type="ECO:0000256" key="24">
    <source>
        <dbReference type="SAM" id="Phobius"/>
    </source>
</evidence>
<accession>A0A1G9XT99</accession>
<keyword evidence="6 27" id="KW-0121">Carboxypeptidase</keyword>
<comment type="function">
    <text evidence="1">Cell wall formation. Synthesis of cross-linked peptidoglycan from the lipid intermediates. The enzyme has a penicillin-insensitive transglycosylase N-terminal domain (formation of linear glycan strands) and a penicillin-sensitive transpeptidase C-terminal domain (cross-linking of the peptide subunits).</text>
</comment>
<comment type="catalytic activity">
    <reaction evidence="22">
        <text>[GlcNAc-(1-&gt;4)-Mur2Ac(oyl-L-Ala-gamma-D-Glu-L-Lys-D-Ala-D-Ala)](n)-di-trans,octa-cis-undecaprenyl diphosphate + beta-D-GlcNAc-(1-&gt;4)-Mur2Ac(oyl-L-Ala-gamma-D-Glu-L-Lys-D-Ala-D-Ala)-di-trans,octa-cis-undecaprenyl diphosphate = [GlcNAc-(1-&gt;4)-Mur2Ac(oyl-L-Ala-gamma-D-Glu-L-Lys-D-Ala-D-Ala)](n+1)-di-trans,octa-cis-undecaprenyl diphosphate + di-trans,octa-cis-undecaprenyl diphosphate + H(+)</text>
        <dbReference type="Rhea" id="RHEA:23708"/>
        <dbReference type="Rhea" id="RHEA-COMP:9602"/>
        <dbReference type="Rhea" id="RHEA-COMP:9603"/>
        <dbReference type="ChEBI" id="CHEBI:15378"/>
        <dbReference type="ChEBI" id="CHEBI:58405"/>
        <dbReference type="ChEBI" id="CHEBI:60033"/>
        <dbReference type="ChEBI" id="CHEBI:78435"/>
        <dbReference type="EC" id="2.4.99.28"/>
    </reaction>
</comment>
<feature type="domain" description="Penicillin-binding protein transpeptidase" evidence="25">
    <location>
        <begin position="382"/>
        <end position="647"/>
    </location>
</feature>
<evidence type="ECO:0000256" key="10">
    <source>
        <dbReference type="ARBA" id="ARBA00022692"/>
    </source>
</evidence>
<evidence type="ECO:0000313" key="28">
    <source>
        <dbReference type="Proteomes" id="UP000187651"/>
    </source>
</evidence>
<feature type="transmembrane region" description="Helical" evidence="24">
    <location>
        <begin position="24"/>
        <end position="45"/>
    </location>
</feature>
<dbReference type="SUPFAM" id="SSF53955">
    <property type="entry name" value="Lysozyme-like"/>
    <property type="match status" value="1"/>
</dbReference>
<reference evidence="28" key="1">
    <citation type="submission" date="2016-10" db="EMBL/GenBank/DDBJ databases">
        <authorList>
            <person name="Varghese N."/>
            <person name="Submissions S."/>
        </authorList>
    </citation>
    <scope>NUCLEOTIDE SEQUENCE [LARGE SCALE GENOMIC DNA]</scope>
    <source>
        <strain evidence="28">M83</strain>
    </source>
</reference>
<dbReference type="SUPFAM" id="SSF56601">
    <property type="entry name" value="beta-lactamase/transpeptidase-like"/>
    <property type="match status" value="1"/>
</dbReference>
<dbReference type="GO" id="GO:0005886">
    <property type="term" value="C:plasma membrane"/>
    <property type="evidence" value="ECO:0007669"/>
    <property type="project" value="UniProtKB-SubCell"/>
</dbReference>
<dbReference type="EC" id="3.4.16.4" evidence="4"/>
<proteinExistence type="predicted"/>
<name>A0A1G9XT99_9FIRM</name>
<dbReference type="Gene3D" id="3.40.710.10">
    <property type="entry name" value="DD-peptidase/beta-lactamase superfamily"/>
    <property type="match status" value="1"/>
</dbReference>
<evidence type="ECO:0000256" key="8">
    <source>
        <dbReference type="ARBA" id="ARBA00022676"/>
    </source>
</evidence>
<evidence type="ECO:0000256" key="18">
    <source>
        <dbReference type="ARBA" id="ARBA00023268"/>
    </source>
</evidence>
<evidence type="ECO:0000256" key="14">
    <source>
        <dbReference type="ARBA" id="ARBA00022984"/>
    </source>
</evidence>
<keyword evidence="16 24" id="KW-0472">Membrane</keyword>
<evidence type="ECO:0000256" key="22">
    <source>
        <dbReference type="ARBA" id="ARBA00049902"/>
    </source>
</evidence>
<feature type="domain" description="Glycosyl transferase family 51" evidence="26">
    <location>
        <begin position="83"/>
        <end position="258"/>
    </location>
</feature>
<comment type="catalytic activity">
    <reaction evidence="20">
        <text>Preferential cleavage: (Ac)2-L-Lys-D-Ala-|-D-Ala. Also transpeptidation of peptidyl-alanyl moieties that are N-acyl substituents of D-alanine.</text>
        <dbReference type="EC" id="3.4.16.4"/>
    </reaction>
</comment>
<evidence type="ECO:0000256" key="1">
    <source>
        <dbReference type="ARBA" id="ARBA00002624"/>
    </source>
</evidence>
<dbReference type="GO" id="GO:0008955">
    <property type="term" value="F:peptidoglycan glycosyltransferase activity"/>
    <property type="evidence" value="ECO:0007669"/>
    <property type="project" value="UniProtKB-EC"/>
</dbReference>
<dbReference type="GO" id="GO:0008360">
    <property type="term" value="P:regulation of cell shape"/>
    <property type="evidence" value="ECO:0007669"/>
    <property type="project" value="UniProtKB-KW"/>
</dbReference>
<dbReference type="AlphaFoldDB" id="A0A1G9XT99"/>
<comment type="subcellular location">
    <subcellularLocation>
        <location evidence="2">Cell membrane</location>
        <topology evidence="2">Single-pass type II membrane protein</topology>
    </subcellularLocation>
</comment>
<dbReference type="Pfam" id="PF00912">
    <property type="entry name" value="Transgly"/>
    <property type="match status" value="1"/>
</dbReference>
<dbReference type="InterPro" id="IPR050396">
    <property type="entry name" value="Glycosyltr_51/Transpeptidase"/>
</dbReference>
<dbReference type="GO" id="GO:0008658">
    <property type="term" value="F:penicillin binding"/>
    <property type="evidence" value="ECO:0007669"/>
    <property type="project" value="InterPro"/>
</dbReference>
<dbReference type="GO" id="GO:0006508">
    <property type="term" value="P:proteolysis"/>
    <property type="evidence" value="ECO:0007669"/>
    <property type="project" value="UniProtKB-KW"/>
</dbReference>
<keyword evidence="13" id="KW-0735">Signal-anchor</keyword>
<keyword evidence="8" id="KW-0328">Glycosyltransferase</keyword>
<dbReference type="RefSeq" id="WP_083330314.1">
    <property type="nucleotide sequence ID" value="NZ_FNHZ01000004.1"/>
</dbReference>
<dbReference type="Pfam" id="PF00905">
    <property type="entry name" value="Transpeptidase"/>
    <property type="match status" value="1"/>
</dbReference>
<evidence type="ECO:0000259" key="26">
    <source>
        <dbReference type="Pfam" id="PF00912"/>
    </source>
</evidence>
<evidence type="ECO:0000259" key="25">
    <source>
        <dbReference type="Pfam" id="PF00905"/>
    </source>
</evidence>
<feature type="compositionally biased region" description="Low complexity" evidence="23">
    <location>
        <begin position="712"/>
        <end position="734"/>
    </location>
</feature>
<evidence type="ECO:0000256" key="17">
    <source>
        <dbReference type="ARBA" id="ARBA00023251"/>
    </source>
</evidence>
<dbReference type="PANTHER" id="PTHR32282">
    <property type="entry name" value="BINDING PROTEIN TRANSPEPTIDASE, PUTATIVE-RELATED"/>
    <property type="match status" value="1"/>
</dbReference>
<feature type="compositionally biased region" description="Low complexity" evidence="23">
    <location>
        <begin position="667"/>
        <end position="681"/>
    </location>
</feature>
<keyword evidence="19" id="KW-0961">Cell wall biogenesis/degradation</keyword>
<evidence type="ECO:0000256" key="6">
    <source>
        <dbReference type="ARBA" id="ARBA00022645"/>
    </source>
</evidence>
<gene>
    <name evidence="27" type="ORF">SAMN05216544_1635</name>
</gene>
<keyword evidence="10 24" id="KW-0812">Transmembrane</keyword>
<keyword evidence="15 24" id="KW-1133">Transmembrane helix</keyword>
<dbReference type="FunFam" id="1.10.3810.10:FF:000003">
    <property type="entry name" value="Penicillin-binding protein 1a"/>
    <property type="match status" value="1"/>
</dbReference>
<keyword evidence="11" id="KW-0378">Hydrolase</keyword>
<keyword evidence="7" id="KW-0645">Protease</keyword>
<evidence type="ECO:0000256" key="19">
    <source>
        <dbReference type="ARBA" id="ARBA00023316"/>
    </source>
</evidence>
<evidence type="ECO:0000256" key="21">
    <source>
        <dbReference type="ARBA" id="ARBA00044770"/>
    </source>
</evidence>
<evidence type="ECO:0000256" key="3">
    <source>
        <dbReference type="ARBA" id="ARBA00004752"/>
    </source>
</evidence>
<evidence type="ECO:0000313" key="27">
    <source>
        <dbReference type="EMBL" id="SDN00049.1"/>
    </source>
</evidence>
<dbReference type="InterPro" id="IPR036950">
    <property type="entry name" value="PBP_transglycosylase"/>
</dbReference>
<evidence type="ECO:0000256" key="12">
    <source>
        <dbReference type="ARBA" id="ARBA00022960"/>
    </source>
</evidence>
<keyword evidence="18" id="KW-0511">Multifunctional enzyme</keyword>
<feature type="region of interest" description="Disordered" evidence="23">
    <location>
        <begin position="661"/>
        <end position="759"/>
    </location>
</feature>
<sequence length="759" mass="83402">MATTKTGGSKATSKSKGKKKKKRSVGKVILGLLILIILVALIIFWPKIQRITELYNDACKIASTSSLNDFNGSQTTIINDKDGNEIGSMRDTKDMYYVAYEDIPENLVNAFVVMEDRDYYKHQGVDYKAIIRAAIANQKANDIVQGASTITQQLARNIYLSQEVSWERKVEEIFLAQELEAKYSKEEILEFYLNNIYFGNGYYGVQAASLGYFQKTIDQLDLSEMAFIAAIPNNPTKYNPLTNYDNTVYRRNIILHELYEYSYIPELDYLVAENEVVSLNAKSVAATNNSVVTYARHCATEALMDLYGFDFRSNFTSDEDYDGYCEDYEAFYTYCQQLLISGGYIINTSIDMSAQNALQESVDENLSWSSETGDGGVYSLQGAATSIDNETGLVVAIVGARSQDLVGLTLNRAYQSYRQPGSSIKPLICYLPYLQLGHTPDSIVVDEYIENGPANADGYYAGEMTLRDAVKLSKNTVAWKIFQEITPSGGISFLLNMGFHKVWMDKEYNAAALGGFTYGVSTVEMAAAYATIENDGYYRKATCINNITTVDNTLVWDHSQIASERIYETNACRMMTSMLETVVESGTGVGASCYNAVVAGKTGTTNSNKDAWFVGYSAYYTTSVWIGYDYPQTLPSVNTKAIFKQYMEYIHSGLEKKNFESYEEGATDSTTEASTSAQSESVDSNQGENTTNVDANENASTKAVDENGVEIDAGGNSDGDSNAGSGAAGSYNDNDSNVELDDDGGGGANSDGDSDAVTN</sequence>
<evidence type="ECO:0000256" key="15">
    <source>
        <dbReference type="ARBA" id="ARBA00022989"/>
    </source>
</evidence>
<evidence type="ECO:0000256" key="11">
    <source>
        <dbReference type="ARBA" id="ARBA00022801"/>
    </source>
</evidence>
<evidence type="ECO:0000256" key="7">
    <source>
        <dbReference type="ARBA" id="ARBA00022670"/>
    </source>
</evidence>
<evidence type="ECO:0000256" key="9">
    <source>
        <dbReference type="ARBA" id="ARBA00022679"/>
    </source>
</evidence>
<dbReference type="InterPro" id="IPR001460">
    <property type="entry name" value="PCN-bd_Tpept"/>
</dbReference>
<dbReference type="GO" id="GO:0009252">
    <property type="term" value="P:peptidoglycan biosynthetic process"/>
    <property type="evidence" value="ECO:0007669"/>
    <property type="project" value="UniProtKB-UniPathway"/>
</dbReference>